<gene>
    <name evidence="2" type="ORF">AMJ71_10600</name>
</gene>
<feature type="signal peptide" evidence="1">
    <location>
        <begin position="1"/>
        <end position="21"/>
    </location>
</feature>
<name>A0A0S8J7Y2_UNCT6</name>
<evidence type="ECO:0000313" key="2">
    <source>
        <dbReference type="EMBL" id="KPL05865.1"/>
    </source>
</evidence>
<accession>A0A0S8J7Y2</accession>
<evidence type="ECO:0000256" key="1">
    <source>
        <dbReference type="SAM" id="SignalP"/>
    </source>
</evidence>
<dbReference type="AlphaFoldDB" id="A0A0S8J7Y2"/>
<dbReference type="EMBL" id="LJVA01000171">
    <property type="protein sequence ID" value="KPL05865.1"/>
    <property type="molecule type" value="Genomic_DNA"/>
</dbReference>
<evidence type="ECO:0008006" key="4">
    <source>
        <dbReference type="Google" id="ProtNLM"/>
    </source>
</evidence>
<keyword evidence="1" id="KW-0732">Signal</keyword>
<sequence length="183" mass="19967">MKSCIVVVGVLSLLVGLPSVGAESPDEERGAGVQAYSVPTYPSATLERSEGLSLSGTPVGSGLPRRPGVSAGRLSLLDPSRIRMAHGLSLGFVGGSGQRGRFESRYLNRIFYPFTPSLSLRLDLDYVVEPFGSASQSEILPGMVLRYEPSDHLLLQVQYRTYRNMRSSSWWASDLSSDQSPRW</sequence>
<organism evidence="2 3">
    <name type="scientific">candidate division TA06 bacterium SM1_40</name>
    <dbReference type="NCBI Taxonomy" id="1703773"/>
    <lineage>
        <taxon>Bacteria</taxon>
        <taxon>Bacteria division TA06</taxon>
    </lineage>
</organism>
<comment type="caution">
    <text evidence="2">The sequence shown here is derived from an EMBL/GenBank/DDBJ whole genome shotgun (WGS) entry which is preliminary data.</text>
</comment>
<evidence type="ECO:0000313" key="3">
    <source>
        <dbReference type="Proteomes" id="UP000051035"/>
    </source>
</evidence>
<protein>
    <recommendedName>
        <fullName evidence="4">MipA/OmpV family protein</fullName>
    </recommendedName>
</protein>
<proteinExistence type="predicted"/>
<feature type="chain" id="PRO_5006648783" description="MipA/OmpV family protein" evidence="1">
    <location>
        <begin position="22"/>
        <end position="183"/>
    </location>
</feature>
<reference evidence="2 3" key="1">
    <citation type="journal article" date="2015" name="Microbiome">
        <title>Genomic resolution of linkages in carbon, nitrogen, and sulfur cycling among widespread estuary sediment bacteria.</title>
        <authorList>
            <person name="Baker B.J."/>
            <person name="Lazar C.S."/>
            <person name="Teske A.P."/>
            <person name="Dick G.J."/>
        </authorList>
    </citation>
    <scope>NUCLEOTIDE SEQUENCE [LARGE SCALE GENOMIC DNA]</scope>
    <source>
        <strain evidence="2">SM1_40</strain>
    </source>
</reference>
<dbReference type="Proteomes" id="UP000051035">
    <property type="component" value="Unassembled WGS sequence"/>
</dbReference>